<feature type="region of interest" description="Disordered" evidence="10">
    <location>
        <begin position="1245"/>
        <end position="1266"/>
    </location>
</feature>
<dbReference type="GO" id="GO:0055085">
    <property type="term" value="P:transmembrane transport"/>
    <property type="evidence" value="ECO:0000318"/>
    <property type="project" value="GO_Central"/>
</dbReference>
<evidence type="ECO:0000313" key="14">
    <source>
        <dbReference type="EMBL" id="GAQ89165.1"/>
    </source>
</evidence>
<feature type="domain" description="ABC transmembrane type-1" evidence="13">
    <location>
        <begin position="885"/>
        <end position="1166"/>
    </location>
</feature>
<evidence type="ECO:0000259" key="12">
    <source>
        <dbReference type="PROSITE" id="PS50893"/>
    </source>
</evidence>
<feature type="transmembrane region" description="Helical" evidence="11">
    <location>
        <begin position="260"/>
        <end position="279"/>
    </location>
</feature>
<feature type="compositionally biased region" description="Pro residues" evidence="10">
    <location>
        <begin position="819"/>
        <end position="828"/>
    </location>
</feature>
<dbReference type="SUPFAM" id="SSF52540">
    <property type="entry name" value="P-loop containing nucleoside triphosphate hydrolases"/>
    <property type="match status" value="3"/>
</dbReference>
<feature type="transmembrane region" description="Helical" evidence="11">
    <location>
        <begin position="181"/>
        <end position="198"/>
    </location>
</feature>
<reference evidence="14 15" key="1">
    <citation type="journal article" date="2014" name="Nat. Commun.">
        <title>Klebsormidium flaccidum genome reveals primary factors for plant terrestrial adaptation.</title>
        <authorList>
            <person name="Hori K."/>
            <person name="Maruyama F."/>
            <person name="Fujisawa T."/>
            <person name="Togashi T."/>
            <person name="Yamamoto N."/>
            <person name="Seo M."/>
            <person name="Sato S."/>
            <person name="Yamada T."/>
            <person name="Mori H."/>
            <person name="Tajima N."/>
            <person name="Moriyama T."/>
            <person name="Ikeuchi M."/>
            <person name="Watanabe M."/>
            <person name="Wada H."/>
            <person name="Kobayashi K."/>
            <person name="Saito M."/>
            <person name="Masuda T."/>
            <person name="Sasaki-Sekimoto Y."/>
            <person name="Mashiguchi K."/>
            <person name="Awai K."/>
            <person name="Shimojima M."/>
            <person name="Masuda S."/>
            <person name="Iwai M."/>
            <person name="Nobusawa T."/>
            <person name="Narise T."/>
            <person name="Kondo S."/>
            <person name="Saito H."/>
            <person name="Sato R."/>
            <person name="Murakawa M."/>
            <person name="Ihara Y."/>
            <person name="Oshima-Yamada Y."/>
            <person name="Ohtaka K."/>
            <person name="Satoh M."/>
            <person name="Sonobe K."/>
            <person name="Ishii M."/>
            <person name="Ohtani R."/>
            <person name="Kanamori-Sato M."/>
            <person name="Honoki R."/>
            <person name="Miyazaki D."/>
            <person name="Mochizuki H."/>
            <person name="Umetsu J."/>
            <person name="Higashi K."/>
            <person name="Shibata D."/>
            <person name="Kamiya Y."/>
            <person name="Sato N."/>
            <person name="Nakamura Y."/>
            <person name="Tabata S."/>
            <person name="Ida S."/>
            <person name="Kurokawa K."/>
            <person name="Ohta H."/>
        </authorList>
    </citation>
    <scope>NUCLEOTIDE SEQUENCE [LARGE SCALE GENOMIC DNA]</scope>
    <source>
        <strain evidence="14 15">NIES-2285</strain>
    </source>
</reference>
<dbReference type="GO" id="GO:0016887">
    <property type="term" value="F:ATP hydrolysis activity"/>
    <property type="evidence" value="ECO:0007669"/>
    <property type="project" value="InterPro"/>
</dbReference>
<dbReference type="CDD" id="cd18579">
    <property type="entry name" value="ABC_6TM_ABCC_D1"/>
    <property type="match status" value="1"/>
</dbReference>
<feature type="compositionally biased region" description="Low complexity" evidence="10">
    <location>
        <begin position="1443"/>
        <end position="1455"/>
    </location>
</feature>
<dbReference type="Pfam" id="PF00005">
    <property type="entry name" value="ABC_tran"/>
    <property type="match status" value="2"/>
</dbReference>
<dbReference type="PROSITE" id="PS50929">
    <property type="entry name" value="ABC_TM1F"/>
    <property type="match status" value="2"/>
</dbReference>
<dbReference type="PANTHER" id="PTHR24223:SF443">
    <property type="entry name" value="MULTIDRUG-RESISTANCE LIKE PROTEIN 1, ISOFORM I"/>
    <property type="match status" value="1"/>
</dbReference>
<protein>
    <submittedName>
        <fullName evidence="14">ATP-binding cassette subfamily C (CFTR/MRP) member 2</fullName>
    </submittedName>
</protein>
<feature type="transmembrane region" description="Helical" evidence="11">
    <location>
        <begin position="922"/>
        <end position="945"/>
    </location>
</feature>
<dbReference type="OMA" id="QEPWLCG"/>
<keyword evidence="7 14" id="KW-0067">ATP-binding</keyword>
<evidence type="ECO:0000256" key="1">
    <source>
        <dbReference type="ARBA" id="ARBA00004128"/>
    </source>
</evidence>
<keyword evidence="3" id="KW-0813">Transport</keyword>
<dbReference type="InterPro" id="IPR003439">
    <property type="entry name" value="ABC_transporter-like_ATP-bd"/>
</dbReference>
<feature type="transmembrane region" description="Helical" evidence="11">
    <location>
        <begin position="139"/>
        <end position="161"/>
    </location>
</feature>
<dbReference type="Pfam" id="PF00664">
    <property type="entry name" value="ABC_membrane"/>
    <property type="match status" value="2"/>
</dbReference>
<keyword evidence="9 11" id="KW-0472">Membrane</keyword>
<dbReference type="InterPro" id="IPR044746">
    <property type="entry name" value="ABCC_6TM_D1"/>
</dbReference>
<keyword evidence="5" id="KW-0677">Repeat</keyword>
<evidence type="ECO:0000256" key="10">
    <source>
        <dbReference type="SAM" id="MobiDB-lite"/>
    </source>
</evidence>
<evidence type="ECO:0000259" key="13">
    <source>
        <dbReference type="PROSITE" id="PS50929"/>
    </source>
</evidence>
<dbReference type="FunFam" id="1.20.1560.10:FF:000013">
    <property type="entry name" value="ABC transporter C family member 2"/>
    <property type="match status" value="1"/>
</dbReference>
<dbReference type="EMBL" id="DF237442">
    <property type="protein sequence ID" value="GAQ89165.1"/>
    <property type="molecule type" value="Genomic_DNA"/>
</dbReference>
<dbReference type="InterPro" id="IPR044726">
    <property type="entry name" value="ABCC_6TM_D2"/>
</dbReference>
<dbReference type="InterPro" id="IPR027417">
    <property type="entry name" value="P-loop_NTPase"/>
</dbReference>
<dbReference type="CDD" id="cd18580">
    <property type="entry name" value="ABC_6TM_ABCC_D2"/>
    <property type="match status" value="1"/>
</dbReference>
<feature type="transmembrane region" description="Helical" evidence="11">
    <location>
        <begin position="285"/>
        <end position="307"/>
    </location>
</feature>
<dbReference type="InterPro" id="IPR017871">
    <property type="entry name" value="ABC_transporter-like_CS"/>
</dbReference>
<evidence type="ECO:0000256" key="5">
    <source>
        <dbReference type="ARBA" id="ARBA00022737"/>
    </source>
</evidence>
<evidence type="ECO:0000256" key="8">
    <source>
        <dbReference type="ARBA" id="ARBA00022989"/>
    </source>
</evidence>
<evidence type="ECO:0000256" key="9">
    <source>
        <dbReference type="ARBA" id="ARBA00023136"/>
    </source>
</evidence>
<feature type="transmembrane region" description="Helical" evidence="11">
    <location>
        <begin position="370"/>
        <end position="390"/>
    </location>
</feature>
<feature type="compositionally biased region" description="Basic and acidic residues" evidence="10">
    <location>
        <begin position="698"/>
        <end position="707"/>
    </location>
</feature>
<feature type="compositionally biased region" description="Acidic residues" evidence="10">
    <location>
        <begin position="720"/>
        <end position="756"/>
    </location>
</feature>
<dbReference type="SMART" id="SM00382">
    <property type="entry name" value="AAA"/>
    <property type="match status" value="2"/>
</dbReference>
<feature type="transmembrane region" description="Helical" evidence="11">
    <location>
        <begin position="30"/>
        <end position="52"/>
    </location>
</feature>
<feature type="domain" description="ABC transporter" evidence="12">
    <location>
        <begin position="1256"/>
        <end position="1537"/>
    </location>
</feature>
<feature type="transmembrane region" description="Helical" evidence="11">
    <location>
        <begin position="1000"/>
        <end position="1017"/>
    </location>
</feature>
<dbReference type="PROSITE" id="PS00211">
    <property type="entry name" value="ABC_TRANSPORTER_1"/>
    <property type="match status" value="1"/>
</dbReference>
<comment type="subcellular location">
    <subcellularLocation>
        <location evidence="1">Vacuole membrane</location>
        <topology evidence="1">Multi-pass membrane protein</topology>
    </subcellularLocation>
</comment>
<keyword evidence="4 11" id="KW-0812">Transmembrane</keyword>
<dbReference type="Proteomes" id="UP000054558">
    <property type="component" value="Unassembled WGS sequence"/>
</dbReference>
<gene>
    <name evidence="14" type="ORF">KFL_004930030</name>
</gene>
<dbReference type="Gene3D" id="1.20.1560.10">
    <property type="entry name" value="ABC transporter type 1, transmembrane domain"/>
    <property type="match status" value="2"/>
</dbReference>
<dbReference type="InterPro" id="IPR003593">
    <property type="entry name" value="AAA+_ATPase"/>
</dbReference>
<keyword evidence="15" id="KW-1185">Reference proteome</keyword>
<feature type="domain" description="ABC transporter" evidence="12">
    <location>
        <begin position="488"/>
        <end position="713"/>
    </location>
</feature>
<feature type="region of interest" description="Disordered" evidence="10">
    <location>
        <begin position="698"/>
        <end position="859"/>
    </location>
</feature>
<evidence type="ECO:0000256" key="3">
    <source>
        <dbReference type="ARBA" id="ARBA00022448"/>
    </source>
</evidence>
<evidence type="ECO:0000313" key="15">
    <source>
        <dbReference type="Proteomes" id="UP000054558"/>
    </source>
</evidence>
<dbReference type="GO" id="GO:0005774">
    <property type="term" value="C:vacuolar membrane"/>
    <property type="evidence" value="ECO:0007669"/>
    <property type="project" value="UniProtKB-SubCell"/>
</dbReference>
<keyword evidence="6" id="KW-0547">Nucleotide-binding</keyword>
<evidence type="ECO:0000256" key="7">
    <source>
        <dbReference type="ARBA" id="ARBA00022840"/>
    </source>
</evidence>
<feature type="region of interest" description="Disordered" evidence="10">
    <location>
        <begin position="1443"/>
        <end position="1481"/>
    </location>
</feature>
<organism evidence="14 15">
    <name type="scientific">Klebsormidium nitens</name>
    <name type="common">Green alga</name>
    <name type="synonym">Ulothrix nitens</name>
    <dbReference type="NCBI Taxonomy" id="105231"/>
    <lineage>
        <taxon>Eukaryota</taxon>
        <taxon>Viridiplantae</taxon>
        <taxon>Streptophyta</taxon>
        <taxon>Klebsormidiophyceae</taxon>
        <taxon>Klebsormidiales</taxon>
        <taxon>Klebsormidiaceae</taxon>
        <taxon>Klebsormidium</taxon>
    </lineage>
</organism>
<feature type="region of interest" description="Disordered" evidence="10">
    <location>
        <begin position="471"/>
        <end position="491"/>
    </location>
</feature>
<keyword evidence="8 11" id="KW-1133">Transmembrane helix</keyword>
<dbReference type="SUPFAM" id="SSF90123">
    <property type="entry name" value="ABC transporter transmembrane region"/>
    <property type="match status" value="2"/>
</dbReference>
<accession>A0A1Y1IDX7</accession>
<evidence type="ECO:0000256" key="4">
    <source>
        <dbReference type="ARBA" id="ARBA00022692"/>
    </source>
</evidence>
<dbReference type="GO" id="GO:0005524">
    <property type="term" value="F:ATP binding"/>
    <property type="evidence" value="ECO:0007669"/>
    <property type="project" value="UniProtKB-KW"/>
</dbReference>
<feature type="transmembrane region" description="Helical" evidence="11">
    <location>
        <begin position="881"/>
        <end position="902"/>
    </location>
</feature>
<dbReference type="CDD" id="cd03250">
    <property type="entry name" value="ABCC_MRP_domain1"/>
    <property type="match status" value="1"/>
</dbReference>
<name>A0A1Y1IDX7_KLENI</name>
<dbReference type="InterPro" id="IPR036640">
    <property type="entry name" value="ABC1_TM_sf"/>
</dbReference>
<dbReference type="PROSITE" id="PS50893">
    <property type="entry name" value="ABC_TRANSPORTER_2"/>
    <property type="match status" value="2"/>
</dbReference>
<feature type="compositionally biased region" description="Low complexity" evidence="10">
    <location>
        <begin position="757"/>
        <end position="766"/>
    </location>
</feature>
<dbReference type="CDD" id="cd03244">
    <property type="entry name" value="ABCC_MRP_domain2"/>
    <property type="match status" value="1"/>
</dbReference>
<dbReference type="InterPro" id="IPR011527">
    <property type="entry name" value="ABC1_TM_dom"/>
</dbReference>
<dbReference type="PANTHER" id="PTHR24223">
    <property type="entry name" value="ATP-BINDING CASSETTE SUB-FAMILY C"/>
    <property type="match status" value="1"/>
</dbReference>
<feature type="transmembrane region" description="Helical" evidence="11">
    <location>
        <begin position="1023"/>
        <end position="1042"/>
    </location>
</feature>
<dbReference type="InterPro" id="IPR050173">
    <property type="entry name" value="ABC_transporter_C-like"/>
</dbReference>
<dbReference type="Gene3D" id="3.40.50.300">
    <property type="entry name" value="P-loop containing nucleotide triphosphate hydrolases"/>
    <property type="match status" value="2"/>
</dbReference>
<dbReference type="STRING" id="105231.A0A1Y1IDX7"/>
<evidence type="ECO:0000256" key="11">
    <source>
        <dbReference type="SAM" id="Phobius"/>
    </source>
</evidence>
<evidence type="ECO:0000256" key="2">
    <source>
        <dbReference type="ARBA" id="ARBA00009726"/>
    </source>
</evidence>
<dbReference type="GO" id="GO:0140359">
    <property type="term" value="F:ABC-type transporter activity"/>
    <property type="evidence" value="ECO:0000318"/>
    <property type="project" value="GO_Central"/>
</dbReference>
<feature type="transmembrane region" description="Helical" evidence="11">
    <location>
        <begin position="328"/>
        <end position="350"/>
    </location>
</feature>
<feature type="transmembrane region" description="Helical" evidence="11">
    <location>
        <begin position="1110"/>
        <end position="1129"/>
    </location>
</feature>
<dbReference type="OrthoDB" id="6500128at2759"/>
<feature type="domain" description="ABC transmembrane type-1" evidence="13">
    <location>
        <begin position="147"/>
        <end position="427"/>
    </location>
</feature>
<proteinExistence type="inferred from homology"/>
<feature type="compositionally biased region" description="Basic and acidic residues" evidence="10">
    <location>
        <begin position="782"/>
        <end position="803"/>
    </location>
</feature>
<sequence length="1546" mass="166757">MKHGPGISFVSAWQVPHDRATWRPELATHLLSGALALVLITAHAITTAYSAFAKSSPHTPLVNAYDRAGPLSRLTFWYILPLLKLGYKRPLQPVDVPPLPKTDDPEPPTCRFQLEWAKERAKSKPSLLRALFRVYGGRVALQAIPCFIAEVGSLACPLLLQRVLTYLTQDTGQSGAATWRAAEYALAFFLFTMMRSAGTHAMWMQLMQVSIQCKYTLIAALYGKVLRMPPAVKGKHAGGKVQNLVASDVDAITGSVLPYVQWWTVSMVMNTILPGFFLYRLVGPAYLIGISVIVALLPASVWVAGIVKRVTKTMYEARDARVKLLGEVVRAILVVKCLAWDDLMLTWITEKRAAELAQRLRLVWWELSEVLLWDTVPAAVPLVTFAWYCLVMRQQLTITTAFTTIAWLDILQMNVNYIPWIYRALINASVSYHRIQDFLLGPELQPLASLPPGTDSAFEIAHADFGWVSEGGRKHRRGKPPGGNNDSLADSAVGPVGANRPVLEDVTLTAKRGEFVAIVGPVGSGKSTLLSAICNGGAVCTRGSVAVTGGCLALVGEEPWVQNASLKDNVTFGAPYEEKRFADVIDACQLAADVAALGPAGADSAVGERGATLSGGQRARCALARACYRRPESELYVLDDCLRGLDVHVSQAVFEKCLLGYLADKTRVVATHDEKLVRAADRIVLLEGGRCREVTVEEWEERARGEEWQGSEGGGQSEGSENEDEGGSEDGEDGEGDDEADGEEEQDDTWQDEGEDQSSSWRQSSSELCVSPRTAALLAGRASREEAAREAEREAIREDKAQVDLRTPLLGTGGGAGPSKPPPRPSPPETGKRPPISRPPVLKKRPSGPKTAPPGQETKREGAVSFSVFAAFFRAAGGWKIVAPAILIFAARIAAGIGRTLWLAVWTGGAEPEPGTAPHSQLFYIQVYAGIVGALSVFAALRSLLADFGCYFAARELHAAMLRAVLRAPMALFHRTSAGTIINRFASDTGQMDDAVPEELSGFIEVALQLVGAIFVVSFSTPVFLLLLLFISLGFAAIAQLYRHAARDLKRIQSLRQSPVYAHFAESMEGAPAVRAFGEVSRFIADGKARVAGFLAAMFSAWAANQFVTFWMDVMGAAVMLGASFLAIVETERGNLRPEMAALSITYAAEFAELLMWSVRQWTELEVAMVAVERVLDYTALPSEAWDGRRGIHLPAQRQSPVNGVPGTRPVVLGAQSPATWPEHGRLEFEDVWLVYEARSRGVVKATGGQKPPGGMKDGDGEKSAAQGGKAALRGVTFAASPGERIAVVGRTGAGKSSLVSALFRLVELDQGRILIDGVDIGGMPLGRLRRGLAVVPQEPVLFSGSLRSNLDPRGTRTDREIWDALEAVALKETVAGKEKKLEEQVGGALSLGERQLLCVARALLQSAKVTVLDEASSALDAESERAIYRALLWRPGMPRSLSRGASGSSGQLSRPPSGQALANLGGEESGRGTPRAPEGAPVGGFYPGTVLYIAHKLSTVLQCDRVIVLDQGRIVEMDSPEVLLAREGSRFAAMVETGQRLTLHP</sequence>
<evidence type="ECO:0000256" key="6">
    <source>
        <dbReference type="ARBA" id="ARBA00022741"/>
    </source>
</evidence>
<comment type="similarity">
    <text evidence="2">Belongs to the ABC transporter superfamily. ABCC family. Conjugate transporter (TC 3.A.1.208) subfamily.</text>
</comment>